<name>A0A9W6ZW92_9STRA</name>
<accession>A0A9W6ZW92</accession>
<feature type="transmembrane region" description="Helical" evidence="2">
    <location>
        <begin position="399"/>
        <end position="422"/>
    </location>
</feature>
<keyword evidence="2" id="KW-0472">Membrane</keyword>
<gene>
    <name evidence="3" type="ORF">TrST_g9098</name>
</gene>
<organism evidence="3 4">
    <name type="scientific">Triparma strigata</name>
    <dbReference type="NCBI Taxonomy" id="1606541"/>
    <lineage>
        <taxon>Eukaryota</taxon>
        <taxon>Sar</taxon>
        <taxon>Stramenopiles</taxon>
        <taxon>Ochrophyta</taxon>
        <taxon>Bolidophyceae</taxon>
        <taxon>Parmales</taxon>
        <taxon>Triparmaceae</taxon>
        <taxon>Triparma</taxon>
    </lineage>
</organism>
<dbReference type="AlphaFoldDB" id="A0A9W6ZW92"/>
<feature type="transmembrane region" description="Helical" evidence="2">
    <location>
        <begin position="218"/>
        <end position="237"/>
    </location>
</feature>
<comment type="caution">
    <text evidence="3">The sequence shown here is derived from an EMBL/GenBank/DDBJ whole genome shotgun (WGS) entry which is preliminary data.</text>
</comment>
<feature type="region of interest" description="Disordered" evidence="1">
    <location>
        <begin position="532"/>
        <end position="575"/>
    </location>
</feature>
<keyword evidence="4" id="KW-1185">Reference proteome</keyword>
<keyword evidence="2" id="KW-1133">Transmembrane helix</keyword>
<evidence type="ECO:0000256" key="2">
    <source>
        <dbReference type="SAM" id="Phobius"/>
    </source>
</evidence>
<sequence>MERQRQTTINMTTRSGIVSLKSRSSSAAAPKQPTQKALKRLFKSTEKVDSVYHAFAFIITHPNYVTEAAKILELEKPGIFRSNKRIVGGNQSSPDESTPQAIAKLSSFLLIVLNLLMIFQIIGLYAFITSLSSPECVSDIDCPSTTFCYGGPISNVIIADNAEASCISCSYLIGDETKSAAKQKIWSMVSEKIIDLNTTDLPTNCVEFDYYSNNLGNSINSIVAMTLVAGTVGMYLAKEEGEIMLSDIFLRRSGWSWWRYTYYDDDKLFEQSLAKIPTIDQARFEMFQFLRRFTMQVQIAICTVMVLTSATNAKDYFLDATAVLFVVELDNLLFKTLVTGNEREFFLETTKVVLDETETYSLKVGQYLHGLILAIEIVALSVWVKSSGMSGSVRSVADLPSILVIIFSFTQVIVGTGVLFFSSYCRNSARWTRRKAIKKLFRSLLYNLVGGVAGSLVAMHHVWGVLIYMMLVMVVNGLVWSHKKTAKNLKNQLTQERMNKIKERLKGICSDEEKLTWLQRLDYYDGYTNRATGGGGGGDEEEDNERSTLDLIYNEADQDDDRTSLNRSNEDDSVL</sequence>
<dbReference type="EMBL" id="BRXY01000072">
    <property type="protein sequence ID" value="GMH61589.1"/>
    <property type="molecule type" value="Genomic_DNA"/>
</dbReference>
<evidence type="ECO:0000256" key="1">
    <source>
        <dbReference type="SAM" id="MobiDB-lite"/>
    </source>
</evidence>
<keyword evidence="2" id="KW-0812">Transmembrane</keyword>
<dbReference type="OrthoDB" id="195942at2759"/>
<dbReference type="Proteomes" id="UP001165085">
    <property type="component" value="Unassembled WGS sequence"/>
</dbReference>
<evidence type="ECO:0000313" key="4">
    <source>
        <dbReference type="Proteomes" id="UP001165085"/>
    </source>
</evidence>
<evidence type="ECO:0000313" key="3">
    <source>
        <dbReference type="EMBL" id="GMH61589.1"/>
    </source>
</evidence>
<protein>
    <submittedName>
        <fullName evidence="3">Uncharacterized protein</fullName>
    </submittedName>
</protein>
<feature type="transmembrane region" description="Helical" evidence="2">
    <location>
        <begin position="465"/>
        <end position="481"/>
    </location>
</feature>
<feature type="transmembrane region" description="Helical" evidence="2">
    <location>
        <begin position="108"/>
        <end position="128"/>
    </location>
</feature>
<feature type="transmembrane region" description="Helical" evidence="2">
    <location>
        <begin position="443"/>
        <end position="459"/>
    </location>
</feature>
<proteinExistence type="predicted"/>
<feature type="compositionally biased region" description="Basic and acidic residues" evidence="1">
    <location>
        <begin position="561"/>
        <end position="575"/>
    </location>
</feature>
<feature type="transmembrane region" description="Helical" evidence="2">
    <location>
        <begin position="367"/>
        <end position="384"/>
    </location>
</feature>
<reference evidence="4" key="1">
    <citation type="journal article" date="2023" name="Commun. Biol.">
        <title>Genome analysis of Parmales, the sister group of diatoms, reveals the evolutionary specialization of diatoms from phago-mixotrophs to photoautotrophs.</title>
        <authorList>
            <person name="Ban H."/>
            <person name="Sato S."/>
            <person name="Yoshikawa S."/>
            <person name="Yamada K."/>
            <person name="Nakamura Y."/>
            <person name="Ichinomiya M."/>
            <person name="Sato N."/>
            <person name="Blanc-Mathieu R."/>
            <person name="Endo H."/>
            <person name="Kuwata A."/>
            <person name="Ogata H."/>
        </authorList>
    </citation>
    <scope>NUCLEOTIDE SEQUENCE [LARGE SCALE GENOMIC DNA]</scope>
    <source>
        <strain evidence="4">NIES 3701</strain>
    </source>
</reference>